<proteinExistence type="inferred from homology"/>
<dbReference type="InterPro" id="IPR007757">
    <property type="entry name" value="MT-A70-like"/>
</dbReference>
<comment type="caution">
    <text evidence="2">The sequence shown here is derived from an EMBL/GenBank/DDBJ whole genome shotgun (WGS) entry which is preliminary data.</text>
</comment>
<evidence type="ECO:0000313" key="2">
    <source>
        <dbReference type="EMBL" id="KEJ83151.1"/>
    </source>
</evidence>
<gene>
    <name evidence="2" type="ORF">OXYTRIMIC_468</name>
</gene>
<evidence type="ECO:0000313" key="3">
    <source>
        <dbReference type="Proteomes" id="UP000053232"/>
    </source>
</evidence>
<dbReference type="Proteomes" id="UP000053232">
    <property type="component" value="Unassembled WGS sequence"/>
</dbReference>
<accession>A0A073I128</accession>
<protein>
    <submittedName>
        <fullName evidence="2">MT-A70 family protein</fullName>
    </submittedName>
</protein>
<reference evidence="3" key="1">
    <citation type="journal article" date="2014" name="Cell">
        <title>The Architecture of a Scrambled Genome Reveals Massive Levels of Genomic Rearrangement during Development.</title>
        <authorList>
            <person name="Chen X."/>
            <person name="Bracht J.R."/>
            <person name="Goldman A.D."/>
            <person name="Dolzhenko E."/>
            <person name="Clay D.M."/>
            <person name="Swart E.C."/>
            <person name="Perlman D.H."/>
            <person name="Doak T.G."/>
            <person name="Stuart A."/>
            <person name="Amemiya C.T."/>
            <person name="Sebra R.P."/>
            <person name="Landweber L.F."/>
        </authorList>
    </citation>
    <scope>NUCLEOTIDE SEQUENCE [LARGE SCALE GENOMIC DNA]</scope>
    <source>
        <strain evidence="3">JRB310</strain>
    </source>
</reference>
<dbReference type="PROSITE" id="PS51143">
    <property type="entry name" value="MT_A70"/>
    <property type="match status" value="1"/>
</dbReference>
<evidence type="ECO:0000256" key="1">
    <source>
        <dbReference type="PROSITE-ProRule" id="PRU00489"/>
    </source>
</evidence>
<dbReference type="AlphaFoldDB" id="A0A073I128"/>
<comment type="similarity">
    <text evidence="1">Belongs to the MT-A70-like family.</text>
</comment>
<organism evidence="2 3">
    <name type="scientific">Oxytricha trifallax</name>
    <dbReference type="NCBI Taxonomy" id="1172189"/>
    <lineage>
        <taxon>Eukaryota</taxon>
        <taxon>Sar</taxon>
        <taxon>Alveolata</taxon>
        <taxon>Ciliophora</taxon>
        <taxon>Intramacronucleata</taxon>
        <taxon>Spirotrichea</taxon>
        <taxon>Stichotrichia</taxon>
        <taxon>Sporadotrichida</taxon>
        <taxon>Oxytrichidae</taxon>
        <taxon>Oxytrichinae</taxon>
        <taxon>Oxytricha</taxon>
    </lineage>
</organism>
<dbReference type="EMBL" id="ARYC01000137">
    <property type="protein sequence ID" value="KEJ83151.1"/>
    <property type="molecule type" value="Genomic_DNA"/>
</dbReference>
<name>A0A073I128_9SPIT</name>
<dbReference type="Pfam" id="PF05063">
    <property type="entry name" value="MT-A70"/>
    <property type="match status" value="1"/>
</dbReference>
<keyword evidence="3" id="KW-1185">Reference proteome</keyword>
<sequence>MPKKREKLEQGEDGKFNCPYYDSCKQKYQGETPGAVYKHASSQHKEQAELLKAAKRFMCSCSKRYTRKADLVYHQQQKGHSDPEIVSFEADVRDKREWIKLREWAKQKYNGNVFDVIVANPPLSGAMTEEEIMSVPIDLVQDRGFVFLCTTSAKRSQFETYLQGRGYNVVTTMHLSETEDENSQTNEFSLDLFASHKMFIVGMKGDETYLQNRFNVQKMQKSYMDMRISESFKITSIYQIIEEICPGGHFLDVYAKFINRRPCWVGFGLEAKQMRNQDHE</sequence>